<dbReference type="InterPro" id="IPR056423">
    <property type="entry name" value="BACK_BPM_SPOP"/>
</dbReference>
<reference evidence="6" key="1">
    <citation type="journal article" date="2020" name="bioRxiv">
        <title>Hybrid origin of Populus tomentosa Carr. identified through genome sequencing and phylogenomic analysis.</title>
        <authorList>
            <person name="An X."/>
            <person name="Gao K."/>
            <person name="Chen Z."/>
            <person name="Li J."/>
            <person name="Yang X."/>
            <person name="Yang X."/>
            <person name="Zhou J."/>
            <person name="Guo T."/>
            <person name="Zhao T."/>
            <person name="Huang S."/>
            <person name="Miao D."/>
            <person name="Khan W.U."/>
            <person name="Rao P."/>
            <person name="Ye M."/>
            <person name="Lei B."/>
            <person name="Liao W."/>
            <person name="Wang J."/>
            <person name="Ji L."/>
            <person name="Li Y."/>
            <person name="Guo B."/>
            <person name="Mustafa N.S."/>
            <person name="Li S."/>
            <person name="Yun Q."/>
            <person name="Keller S.R."/>
            <person name="Mao J."/>
            <person name="Zhang R."/>
            <person name="Strauss S.H."/>
        </authorList>
    </citation>
    <scope>NUCLEOTIDE SEQUENCE</scope>
    <source>
        <strain evidence="6">GM15</strain>
        <tissue evidence="6">Leaf</tissue>
    </source>
</reference>
<dbReference type="PANTHER" id="PTHR26379:SF293">
    <property type="entry name" value="BTB_POZ AND MATH DOMAIN-CONTAINING PROTEIN 3"/>
    <property type="match status" value="1"/>
</dbReference>
<dbReference type="CDD" id="cd18280">
    <property type="entry name" value="BTB_POZ_BPM_plant"/>
    <property type="match status" value="1"/>
</dbReference>
<comment type="similarity">
    <text evidence="3">Belongs to the Tdpoz family.</text>
</comment>
<evidence type="ECO:0000256" key="1">
    <source>
        <dbReference type="ARBA" id="ARBA00002668"/>
    </source>
</evidence>
<dbReference type="SMART" id="SM00225">
    <property type="entry name" value="BTB"/>
    <property type="match status" value="1"/>
</dbReference>
<organism evidence="6 7">
    <name type="scientific">Populus tomentosa</name>
    <name type="common">Chinese white poplar</name>
    <dbReference type="NCBI Taxonomy" id="118781"/>
    <lineage>
        <taxon>Eukaryota</taxon>
        <taxon>Viridiplantae</taxon>
        <taxon>Streptophyta</taxon>
        <taxon>Embryophyta</taxon>
        <taxon>Tracheophyta</taxon>
        <taxon>Spermatophyta</taxon>
        <taxon>Magnoliopsida</taxon>
        <taxon>eudicotyledons</taxon>
        <taxon>Gunneridae</taxon>
        <taxon>Pentapetalae</taxon>
        <taxon>rosids</taxon>
        <taxon>fabids</taxon>
        <taxon>Malpighiales</taxon>
        <taxon>Salicaceae</taxon>
        <taxon>Saliceae</taxon>
        <taxon>Populus</taxon>
    </lineage>
</organism>
<dbReference type="Proteomes" id="UP000886885">
    <property type="component" value="Chromosome 8D"/>
</dbReference>
<comment type="pathway">
    <text evidence="2">Protein modification; protein ubiquitination.</text>
</comment>
<protein>
    <recommendedName>
        <fullName evidence="8">BTB/POZ/MATH-domains containing protein</fullName>
    </recommendedName>
</protein>
<evidence type="ECO:0000313" key="7">
    <source>
        <dbReference type="Proteomes" id="UP000886885"/>
    </source>
</evidence>
<dbReference type="Pfam" id="PF24570">
    <property type="entry name" value="BACK_BPM_SPOP"/>
    <property type="match status" value="1"/>
</dbReference>
<dbReference type="InterPro" id="IPR045005">
    <property type="entry name" value="BPM1-6"/>
</dbReference>
<dbReference type="PROSITE" id="PS50144">
    <property type="entry name" value="MATH"/>
    <property type="match status" value="1"/>
</dbReference>
<dbReference type="EMBL" id="JAAWWB010000016">
    <property type="protein sequence ID" value="KAG6763707.1"/>
    <property type="molecule type" value="Genomic_DNA"/>
</dbReference>
<sequence>MDDFKGDVDKESCSKSINETVNGSHQFTIKGYSLAKGMGAGRCIPSDVFNVGGYDWAIYFYPDGKNPEDSSMYVSVFIALASEGTDVRALFELTLVDQSGKGKHKVHSHFDRALESGPYSLKYRGSMWGYKRFFRRTTLETSDYLKDDCLIMNCTVGVVRTRLEGPKQYSISVPPSDMGRGFKELLESESGCDIDFQVGDETFRAHKLILAARSPVFRAQFFGLVGDPNMDKVVVKDVDPLIFKAMLLFIYTDKLPDAHEITGSTSMCTSTNMVQHLLAVSDLYNLDRLKLLCEAKLCEDLSAENVATTLALAEQHQCMQLKAICLKFAANPVNLGVFWSGQNCLAKVLPQLEAYVHDAVMQSEGFRHLEESCPSMLCELLKTLASGDENSSLLSGRKRSGSSLLGVDLADGAPAESANPNGRRLRRRF</sequence>
<evidence type="ECO:0008006" key="8">
    <source>
        <dbReference type="Google" id="ProtNLM"/>
    </source>
</evidence>
<dbReference type="CDD" id="cd00121">
    <property type="entry name" value="MATH"/>
    <property type="match status" value="1"/>
</dbReference>
<dbReference type="SMART" id="SM00061">
    <property type="entry name" value="MATH"/>
    <property type="match status" value="1"/>
</dbReference>
<name>A0A8X7Z9E5_POPTO</name>
<gene>
    <name evidence="6" type="ORF">POTOM_031143</name>
</gene>
<dbReference type="Pfam" id="PF22486">
    <property type="entry name" value="MATH_2"/>
    <property type="match status" value="1"/>
</dbReference>
<dbReference type="PANTHER" id="PTHR26379">
    <property type="entry name" value="BTB/POZ AND MATH DOMAIN-CONTAINING PROTEIN 1"/>
    <property type="match status" value="1"/>
</dbReference>
<evidence type="ECO:0000313" key="6">
    <source>
        <dbReference type="EMBL" id="KAG6763707.1"/>
    </source>
</evidence>
<comment type="function">
    <text evidence="1">May act as a substrate-specific adapter of an E3 ubiquitin-protein ligase complex (CUL3-RBX1-BTB) which mediates the ubiquitination and subsequent proteasomal degradation of target proteins.</text>
</comment>
<evidence type="ECO:0000259" key="4">
    <source>
        <dbReference type="PROSITE" id="PS50097"/>
    </source>
</evidence>
<dbReference type="GO" id="GO:0071472">
    <property type="term" value="P:cellular response to salt stress"/>
    <property type="evidence" value="ECO:0007669"/>
    <property type="project" value="UniProtKB-ARBA"/>
</dbReference>
<accession>A0A8X7Z9E5</accession>
<comment type="caution">
    <text evidence="6">The sequence shown here is derived from an EMBL/GenBank/DDBJ whole genome shotgun (WGS) entry which is preliminary data.</text>
</comment>
<dbReference type="AlphaFoldDB" id="A0A8X7Z9E5"/>
<dbReference type="FunFam" id="3.30.710.10:FF:000136">
    <property type="entry name" value="BTB-POZ and math domain 1"/>
    <property type="match status" value="1"/>
</dbReference>
<keyword evidence="7" id="KW-1185">Reference proteome</keyword>
<dbReference type="InterPro" id="IPR002083">
    <property type="entry name" value="MATH/TRAF_dom"/>
</dbReference>
<dbReference type="GO" id="GO:0016567">
    <property type="term" value="P:protein ubiquitination"/>
    <property type="evidence" value="ECO:0007669"/>
    <property type="project" value="InterPro"/>
</dbReference>
<proteinExistence type="inferred from homology"/>
<evidence type="ECO:0000256" key="3">
    <source>
        <dbReference type="ARBA" id="ARBA00010846"/>
    </source>
</evidence>
<dbReference type="Pfam" id="PF00651">
    <property type="entry name" value="BTB"/>
    <property type="match status" value="1"/>
</dbReference>
<evidence type="ECO:0000256" key="2">
    <source>
        <dbReference type="ARBA" id="ARBA00004906"/>
    </source>
</evidence>
<feature type="domain" description="BTB" evidence="4">
    <location>
        <begin position="192"/>
        <end position="259"/>
    </location>
</feature>
<evidence type="ECO:0000259" key="5">
    <source>
        <dbReference type="PROSITE" id="PS50144"/>
    </source>
</evidence>
<dbReference type="OrthoDB" id="6359816at2759"/>
<dbReference type="PROSITE" id="PS50097">
    <property type="entry name" value="BTB"/>
    <property type="match status" value="1"/>
</dbReference>
<dbReference type="InterPro" id="IPR000210">
    <property type="entry name" value="BTB/POZ_dom"/>
</dbReference>
<feature type="domain" description="MATH" evidence="5">
    <location>
        <begin position="22"/>
        <end position="156"/>
    </location>
</feature>